<keyword evidence="3" id="KW-0732">Signal</keyword>
<feature type="chain" id="PRO_5044831063" evidence="3">
    <location>
        <begin position="30"/>
        <end position="715"/>
    </location>
</feature>
<comment type="caution">
    <text evidence="4">The sequence shown here is derived from an EMBL/GenBank/DDBJ whole genome shotgun (WGS) entry which is preliminary data.</text>
</comment>
<keyword evidence="2" id="KW-1133">Transmembrane helix</keyword>
<protein>
    <submittedName>
        <fullName evidence="4">Uncharacterized protein</fullName>
    </submittedName>
</protein>
<name>A0ABD3HXG0_9MARC</name>
<evidence type="ECO:0000313" key="5">
    <source>
        <dbReference type="Proteomes" id="UP001633002"/>
    </source>
</evidence>
<evidence type="ECO:0000256" key="2">
    <source>
        <dbReference type="SAM" id="Phobius"/>
    </source>
</evidence>
<evidence type="ECO:0000256" key="1">
    <source>
        <dbReference type="SAM" id="MobiDB-lite"/>
    </source>
</evidence>
<keyword evidence="5" id="KW-1185">Reference proteome</keyword>
<gene>
    <name evidence="4" type="ORF">R1sor_009732</name>
</gene>
<proteinExistence type="predicted"/>
<dbReference type="PANTHER" id="PTHR45084">
    <property type="entry name" value="ERAD-ASSOCIATED E3 UBIQUITIN-PROTEIN LIGASE COMPONENT HRD3A-RELATED"/>
    <property type="match status" value="1"/>
</dbReference>
<accession>A0ABD3HXG0</accession>
<feature type="compositionally biased region" description="Acidic residues" evidence="1">
    <location>
        <begin position="78"/>
        <end position="95"/>
    </location>
</feature>
<dbReference type="InterPro" id="IPR006597">
    <property type="entry name" value="Sel1-like"/>
</dbReference>
<feature type="signal peptide" evidence="3">
    <location>
        <begin position="1"/>
        <end position="29"/>
    </location>
</feature>
<evidence type="ECO:0000313" key="4">
    <source>
        <dbReference type="EMBL" id="KAL3695656.1"/>
    </source>
</evidence>
<sequence>MEGRSRGCHKILLLVVLVFFLVCSQAALGRNVILVLDDEELKEKASDDSQGDDVPPSEKENDGVGGLFSGQESQDSTQEWDEFGDNDDLKDEDLDPGSWREVLEREQGKGASHIEDLMELERVRGGPDRDEILYEKGVRKMVDGLGDGDPVLLAEAISDLRKAADGGHPHAQSTLGFLHGSGYGMEKSDAKAHLYHHFAAEGGNFQSKMALAYSYHRQQLNDKAVKLYAELASTAMASFRSSKEAPLLEPVRLNDGSEESKEFKKFRGEDDDDFQFLQYKAHKGFAVAMYRLGFIYYLGLRGVPRDHTKALTWFLRAVEKGEYESMELLGEIYARGFGVERNYTRAMEWFVEATKRKQHSANNGIGWLYAKGLGMEKKNFTKAKEYFKKAADANDPDGIYNLGVLYLRGLGLQKDVIEARKHFLLAANVSKLRHPKALYQLAKMYQKGVGAKKDPTFAVELYKIVAERGPWGSLLKWALECYVNRDIGKALLLYSRAAELGYEVAQSNAAWILDKYYNEDVCIGAHGICTEAERHQRAHALWRYASEQGNQHAALLIGDAYYYGRGTEKDLERAAEAYRLALQQQNAQAMFNLGYMHEHGVGLPMDLHLAKRYYDQALETDHDAALPVTLALMGLWLRQHYGGSFMVRLIDGISESGLSLFSSYVNSVSIDEGNATLITLFVCLLTVLYLRQRQRRAVAAPVEPQQIVEPPVVAQ</sequence>
<keyword evidence="2" id="KW-0472">Membrane</keyword>
<dbReference type="InterPro" id="IPR011990">
    <property type="entry name" value="TPR-like_helical_dom_sf"/>
</dbReference>
<dbReference type="SUPFAM" id="SSF81901">
    <property type="entry name" value="HCP-like"/>
    <property type="match status" value="4"/>
</dbReference>
<dbReference type="SMART" id="SM00671">
    <property type="entry name" value="SEL1"/>
    <property type="match status" value="8"/>
</dbReference>
<organism evidence="4 5">
    <name type="scientific">Riccia sorocarpa</name>
    <dbReference type="NCBI Taxonomy" id="122646"/>
    <lineage>
        <taxon>Eukaryota</taxon>
        <taxon>Viridiplantae</taxon>
        <taxon>Streptophyta</taxon>
        <taxon>Embryophyta</taxon>
        <taxon>Marchantiophyta</taxon>
        <taxon>Marchantiopsida</taxon>
        <taxon>Marchantiidae</taxon>
        <taxon>Marchantiales</taxon>
        <taxon>Ricciaceae</taxon>
        <taxon>Riccia</taxon>
    </lineage>
</organism>
<dbReference type="PANTHER" id="PTHR45084:SF1">
    <property type="entry name" value="ERAD-ASSOCIATED E3 UBIQUITIN-PROTEIN LIGASE COMPONENT HRD3A-RELATED"/>
    <property type="match status" value="1"/>
</dbReference>
<dbReference type="Pfam" id="PF08238">
    <property type="entry name" value="Sel1"/>
    <property type="match status" value="9"/>
</dbReference>
<dbReference type="Gene3D" id="1.25.40.10">
    <property type="entry name" value="Tetratricopeptide repeat domain"/>
    <property type="match status" value="2"/>
</dbReference>
<evidence type="ECO:0000256" key="3">
    <source>
        <dbReference type="SAM" id="SignalP"/>
    </source>
</evidence>
<feature type="region of interest" description="Disordered" evidence="1">
    <location>
        <begin position="44"/>
        <end position="96"/>
    </location>
</feature>
<dbReference type="InterPro" id="IPR044623">
    <property type="entry name" value="HRD3"/>
</dbReference>
<dbReference type="Proteomes" id="UP001633002">
    <property type="component" value="Unassembled WGS sequence"/>
</dbReference>
<feature type="transmembrane region" description="Helical" evidence="2">
    <location>
        <begin position="673"/>
        <end position="690"/>
    </location>
</feature>
<reference evidence="4 5" key="1">
    <citation type="submission" date="2024-09" db="EMBL/GenBank/DDBJ databases">
        <title>Chromosome-scale assembly of Riccia sorocarpa.</title>
        <authorList>
            <person name="Paukszto L."/>
        </authorList>
    </citation>
    <scope>NUCLEOTIDE SEQUENCE [LARGE SCALE GENOMIC DNA]</scope>
    <source>
        <strain evidence="4">LP-2024</strain>
        <tissue evidence="4">Aerial parts of the thallus</tissue>
    </source>
</reference>
<keyword evidence="2" id="KW-0812">Transmembrane</keyword>
<dbReference type="AlphaFoldDB" id="A0ABD3HXG0"/>
<dbReference type="EMBL" id="JBJQOH010000002">
    <property type="protein sequence ID" value="KAL3695656.1"/>
    <property type="molecule type" value="Genomic_DNA"/>
</dbReference>